<protein>
    <submittedName>
        <fullName evidence="1">Patatin-like phospholipase family protein</fullName>
    </submittedName>
</protein>
<sequence>MSTPRIGLALGGGAARGLAHIPMLEVFDELGLKPSIIAGSSFGALVGAAYASGVPAKEIGDHARQILANKVQAAKYLFGVKGARLGDLLTRRSFTSLQIDGEQLTSFVLPDGVALNVEDTQIPLRIVTTDFSERREHVIASGPLRQAVAASIAIPGLISAPTIDGRLYVDGGITNPVPFDHVREGSDITVAIDVTGRIREPRRGHHSNMELAVGSMLIMFHQIAMLRRQQNPPDIYITPPIEQYLANDFFRITEMIEAASKSKDELKRALETRIERIT</sequence>
<reference evidence="1" key="1">
    <citation type="submission" date="2021-01" db="EMBL/GenBank/DDBJ databases">
        <authorList>
            <person name="Sun Q."/>
        </authorList>
    </citation>
    <scope>NUCLEOTIDE SEQUENCE</scope>
    <source>
        <strain evidence="1">YIM B02566</strain>
    </source>
</reference>
<gene>
    <name evidence="1" type="ORF">JHL16_24005</name>
</gene>
<dbReference type="EMBL" id="JAENHL010000008">
    <property type="protein sequence ID" value="MBK1869446.1"/>
    <property type="molecule type" value="Genomic_DNA"/>
</dbReference>
<keyword evidence="2" id="KW-1185">Reference proteome</keyword>
<proteinExistence type="predicted"/>
<dbReference type="Proteomes" id="UP000616151">
    <property type="component" value="Unassembled WGS sequence"/>
</dbReference>
<organism evidence="1 2">
    <name type="scientific">Taklimakanibacter albus</name>
    <dbReference type="NCBI Taxonomy" id="2800327"/>
    <lineage>
        <taxon>Bacteria</taxon>
        <taxon>Pseudomonadati</taxon>
        <taxon>Pseudomonadota</taxon>
        <taxon>Alphaproteobacteria</taxon>
        <taxon>Hyphomicrobiales</taxon>
        <taxon>Aestuariivirgaceae</taxon>
        <taxon>Taklimakanibacter</taxon>
    </lineage>
</organism>
<evidence type="ECO:0000313" key="2">
    <source>
        <dbReference type="Proteomes" id="UP000616151"/>
    </source>
</evidence>
<evidence type="ECO:0000313" key="1">
    <source>
        <dbReference type="EMBL" id="MBK1869446.1"/>
    </source>
</evidence>
<comment type="caution">
    <text evidence="1">The sequence shown here is derived from an EMBL/GenBank/DDBJ whole genome shotgun (WGS) entry which is preliminary data.</text>
</comment>
<name>A0ACC5R9U3_9HYPH</name>
<accession>A0ACC5R9U3</accession>